<dbReference type="SUPFAM" id="SSF51126">
    <property type="entry name" value="Pectin lyase-like"/>
    <property type="match status" value="1"/>
</dbReference>
<dbReference type="InterPro" id="IPR002022">
    <property type="entry name" value="Pec_lyase"/>
</dbReference>
<dbReference type="AlphaFoldDB" id="L8TPG9"/>
<proteinExistence type="predicted"/>
<dbReference type="InterPro" id="IPR012334">
    <property type="entry name" value="Pectin_lyas_fold"/>
</dbReference>
<evidence type="ECO:0000259" key="2">
    <source>
        <dbReference type="Pfam" id="PF00544"/>
    </source>
</evidence>
<dbReference type="Gene3D" id="2.160.20.10">
    <property type="entry name" value="Single-stranded right-handed beta-helix, Pectin lyase-like"/>
    <property type="match status" value="1"/>
</dbReference>
<gene>
    <name evidence="3" type="ORF">G205_10777</name>
</gene>
<evidence type="ECO:0000313" key="4">
    <source>
        <dbReference type="Proteomes" id="UP000011189"/>
    </source>
</evidence>
<dbReference type="PANTHER" id="PTHR31683">
    <property type="entry name" value="PECTATE LYASE 18-RELATED"/>
    <property type="match status" value="1"/>
</dbReference>
<dbReference type="InterPro" id="IPR011050">
    <property type="entry name" value="Pectin_lyase_fold/virulence"/>
</dbReference>
<keyword evidence="4" id="KW-1185">Reference proteome</keyword>
<accession>L8TPG9</accession>
<dbReference type="Proteomes" id="UP000011189">
    <property type="component" value="Unassembled WGS sequence"/>
</dbReference>
<dbReference type="EMBL" id="AOFD01000020">
    <property type="protein sequence ID" value="ELT44602.1"/>
    <property type="molecule type" value="Genomic_DNA"/>
</dbReference>
<evidence type="ECO:0000313" key="3">
    <source>
        <dbReference type="EMBL" id="ELT44602.1"/>
    </source>
</evidence>
<reference evidence="4" key="1">
    <citation type="journal article" date="2013" name="Genome Announc.">
        <title>Draft Genome Sequence of the 2-Chloro-4-Nitrophenol-Degrading Bacterium Arthrobacter sp. Strain SJCon.</title>
        <authorList>
            <person name="Vikram S."/>
            <person name="Kumar S."/>
            <person name="Vaidya B."/>
            <person name="Pinnaka A.K."/>
            <person name="Raghava G.P."/>
        </authorList>
    </citation>
    <scope>NUCLEOTIDE SEQUENCE [LARGE SCALE GENOMIC DNA]</scope>
    <source>
        <strain evidence="4">SJCon</strain>
    </source>
</reference>
<dbReference type="InterPro" id="IPR045032">
    <property type="entry name" value="PEL"/>
</dbReference>
<dbReference type="RefSeq" id="WP_009357756.1">
    <property type="nucleotide sequence ID" value="NZ_AOFD01000020.1"/>
</dbReference>
<name>L8TPG9_9MICC</name>
<comment type="caution">
    <text evidence="3">The sequence shown here is derived from an EMBL/GenBank/DDBJ whole genome shotgun (WGS) entry which is preliminary data.</text>
</comment>
<evidence type="ECO:0000256" key="1">
    <source>
        <dbReference type="ARBA" id="ARBA00023239"/>
    </source>
</evidence>
<protein>
    <submittedName>
        <fullName evidence="3">Pectate lyase/Amb allergen</fullName>
    </submittedName>
</protein>
<dbReference type="GO" id="GO:0030570">
    <property type="term" value="F:pectate lyase activity"/>
    <property type="evidence" value="ECO:0007669"/>
    <property type="project" value="InterPro"/>
</dbReference>
<sequence length="178" mass="19751">MTVSWSRMVGHDKSLLWGNGDGATGDRGKLRVTLHHNELVDLEQRAPRVRFGQAHVYNNVYRVTSPGRYQYSWGVGVESSIIARNNTFELAEGISPDRILRDFGGTGIDEEGTWSMDGTSASSTPTTRPIRAKCWHRKFRDRQGRTCRLNLPRRHGNGLSVMQVPACGPEPAWAGGCG</sequence>
<dbReference type="PATRIC" id="fig|683150.5.peg.2128"/>
<keyword evidence="1 3" id="KW-0456">Lyase</keyword>
<dbReference type="PANTHER" id="PTHR31683:SF18">
    <property type="entry name" value="PECTATE LYASE 21-RELATED"/>
    <property type="match status" value="1"/>
</dbReference>
<organism evidence="3 4">
    <name type="scientific">Arthrobacter nitrophenolicus</name>
    <dbReference type="NCBI Taxonomy" id="683150"/>
    <lineage>
        <taxon>Bacteria</taxon>
        <taxon>Bacillati</taxon>
        <taxon>Actinomycetota</taxon>
        <taxon>Actinomycetes</taxon>
        <taxon>Micrococcales</taxon>
        <taxon>Micrococcaceae</taxon>
        <taxon>Arthrobacter</taxon>
    </lineage>
</organism>
<feature type="domain" description="Pectate lyase" evidence="2">
    <location>
        <begin position="2"/>
        <end position="92"/>
    </location>
</feature>
<dbReference type="Pfam" id="PF00544">
    <property type="entry name" value="Pectate_lyase_4"/>
    <property type="match status" value="1"/>
</dbReference>